<dbReference type="PANTHER" id="PTHR35801:SF1">
    <property type="entry name" value="PHOSPHOSERINE PHOSPHATASE RSBX"/>
    <property type="match status" value="1"/>
</dbReference>
<dbReference type="InterPro" id="IPR036457">
    <property type="entry name" value="PPM-type-like_dom_sf"/>
</dbReference>
<protein>
    <submittedName>
        <fullName evidence="2">SpoIIE family protein phosphatase</fullName>
    </submittedName>
</protein>
<dbReference type="Gene3D" id="3.30.565.10">
    <property type="entry name" value="Histidine kinase-like ATPase, C-terminal domain"/>
    <property type="match status" value="1"/>
</dbReference>
<dbReference type="Proteomes" id="UP000502756">
    <property type="component" value="Chromosome"/>
</dbReference>
<feature type="domain" description="PPM-type phosphatase" evidence="1">
    <location>
        <begin position="174"/>
        <end position="335"/>
    </location>
</feature>
<gene>
    <name evidence="2" type="ORF">HNV11_19580</name>
</gene>
<dbReference type="SUPFAM" id="SSF55874">
    <property type="entry name" value="ATPase domain of HSP90 chaperone/DNA topoisomerase II/histidine kinase"/>
    <property type="match status" value="1"/>
</dbReference>
<organism evidence="2 3">
    <name type="scientific">Spirosoma taeanense</name>
    <dbReference type="NCBI Taxonomy" id="2735870"/>
    <lineage>
        <taxon>Bacteria</taxon>
        <taxon>Pseudomonadati</taxon>
        <taxon>Bacteroidota</taxon>
        <taxon>Cytophagia</taxon>
        <taxon>Cytophagales</taxon>
        <taxon>Cytophagaceae</taxon>
        <taxon>Spirosoma</taxon>
    </lineage>
</organism>
<dbReference type="SUPFAM" id="SSF81606">
    <property type="entry name" value="PP2C-like"/>
    <property type="match status" value="1"/>
</dbReference>
<proteinExistence type="predicted"/>
<dbReference type="EMBL" id="CP053435">
    <property type="protein sequence ID" value="QJW91421.1"/>
    <property type="molecule type" value="Genomic_DNA"/>
</dbReference>
<sequence>MINTPHRSYPVTDRSYVAILKREVRLLATELSFSAKKLGEIDIIIAELTSNLVKYAREGELLVRPITRTVNPGLEFISLDNGPGMVDTRRMMTDGVSTGGSLGQGLGAIGRLADVFQLYSLPGRGTVGLVRVFQKPVSPPIQPALADVQAVIVPRLGETACGDGIYSRLTTTALKVFLSDGLGHGLLAQKATQQALRTLESQYELNPATWLTAVHRATINSRGLAGTGAVFEFASRKWKLCGVGNIRAQINGSQKTRGYMAQNGILGYNIPRTLIEQEFSYEPGQCLIMASDGIQTRWNPARYPGAGRYDPTILAAAIYKEHARRTDDVSVLVARIY</sequence>
<evidence type="ECO:0000313" key="3">
    <source>
        <dbReference type="Proteomes" id="UP000502756"/>
    </source>
</evidence>
<dbReference type="CDD" id="cd16934">
    <property type="entry name" value="HATPase_RsbT-like"/>
    <property type="match status" value="1"/>
</dbReference>
<dbReference type="InterPro" id="IPR001932">
    <property type="entry name" value="PPM-type_phosphatase-like_dom"/>
</dbReference>
<dbReference type="Gene3D" id="3.60.40.10">
    <property type="entry name" value="PPM-type phosphatase domain"/>
    <property type="match status" value="1"/>
</dbReference>
<dbReference type="Pfam" id="PF07228">
    <property type="entry name" value="SpoIIE"/>
    <property type="match status" value="1"/>
</dbReference>
<dbReference type="KEGG" id="stae:HNV11_19580"/>
<evidence type="ECO:0000259" key="1">
    <source>
        <dbReference type="Pfam" id="PF07228"/>
    </source>
</evidence>
<dbReference type="RefSeq" id="WP_171741272.1">
    <property type="nucleotide sequence ID" value="NZ_CP053435.1"/>
</dbReference>
<keyword evidence="3" id="KW-1185">Reference proteome</keyword>
<name>A0A6M5YDQ2_9BACT</name>
<accession>A0A6M5YDQ2</accession>
<dbReference type="InterPro" id="IPR039248">
    <property type="entry name" value="Ptase_RsbX"/>
</dbReference>
<dbReference type="InterPro" id="IPR036890">
    <property type="entry name" value="HATPase_C_sf"/>
</dbReference>
<reference evidence="2 3" key="1">
    <citation type="submission" date="2020-05" db="EMBL/GenBank/DDBJ databases">
        <title>Genome sequencing of Spirosoma sp. TS118.</title>
        <authorList>
            <person name="Lee J.-H."/>
            <person name="Jeong S."/>
            <person name="Zhao L."/>
            <person name="Jung J.-H."/>
            <person name="Kim M.-K."/>
            <person name="Lim S."/>
        </authorList>
    </citation>
    <scope>NUCLEOTIDE SEQUENCE [LARGE SCALE GENOMIC DNA]</scope>
    <source>
        <strain evidence="2 3">TS118</strain>
    </source>
</reference>
<dbReference type="PANTHER" id="PTHR35801">
    <property type="entry name" value="PHOSPHOSERINE PHOSPHATASE RSBX"/>
    <property type="match status" value="1"/>
</dbReference>
<dbReference type="AlphaFoldDB" id="A0A6M5YDQ2"/>
<evidence type="ECO:0000313" key="2">
    <source>
        <dbReference type="EMBL" id="QJW91421.1"/>
    </source>
</evidence>